<feature type="transmembrane region" description="Helical" evidence="2">
    <location>
        <begin position="92"/>
        <end position="114"/>
    </location>
</feature>
<proteinExistence type="predicted"/>
<reference evidence="3 4" key="1">
    <citation type="submission" date="2019-08" db="EMBL/GenBank/DDBJ databases">
        <authorList>
            <person name="Alioto T."/>
            <person name="Alioto T."/>
            <person name="Gomez Garrido J."/>
        </authorList>
    </citation>
    <scope>NUCLEOTIDE SEQUENCE [LARGE SCALE GENOMIC DNA]</scope>
</reference>
<gene>
    <name evidence="3" type="ORF">CINCED_3A016818</name>
</gene>
<dbReference type="EMBL" id="CABPRJ010000953">
    <property type="protein sequence ID" value="VVC32160.1"/>
    <property type="molecule type" value="Genomic_DNA"/>
</dbReference>
<feature type="compositionally biased region" description="Polar residues" evidence="1">
    <location>
        <begin position="146"/>
        <end position="157"/>
    </location>
</feature>
<organism evidence="3 4">
    <name type="scientific">Cinara cedri</name>
    <dbReference type="NCBI Taxonomy" id="506608"/>
    <lineage>
        <taxon>Eukaryota</taxon>
        <taxon>Metazoa</taxon>
        <taxon>Ecdysozoa</taxon>
        <taxon>Arthropoda</taxon>
        <taxon>Hexapoda</taxon>
        <taxon>Insecta</taxon>
        <taxon>Pterygota</taxon>
        <taxon>Neoptera</taxon>
        <taxon>Paraneoptera</taxon>
        <taxon>Hemiptera</taxon>
        <taxon>Sternorrhyncha</taxon>
        <taxon>Aphidomorpha</taxon>
        <taxon>Aphidoidea</taxon>
        <taxon>Aphididae</taxon>
        <taxon>Lachninae</taxon>
        <taxon>Cinara</taxon>
    </lineage>
</organism>
<keyword evidence="4" id="KW-1185">Reference proteome</keyword>
<evidence type="ECO:0000313" key="4">
    <source>
        <dbReference type="Proteomes" id="UP000325440"/>
    </source>
</evidence>
<accession>A0A5E4MIW4</accession>
<feature type="transmembrane region" description="Helical" evidence="2">
    <location>
        <begin position="34"/>
        <end position="53"/>
    </location>
</feature>
<evidence type="ECO:0000313" key="3">
    <source>
        <dbReference type="EMBL" id="VVC32160.1"/>
    </source>
</evidence>
<name>A0A5E4MIW4_9HEMI</name>
<evidence type="ECO:0000256" key="2">
    <source>
        <dbReference type="SAM" id="Phobius"/>
    </source>
</evidence>
<protein>
    <submittedName>
        <fullName evidence="3">Uncharacterized protein</fullName>
    </submittedName>
</protein>
<keyword evidence="2" id="KW-0472">Membrane</keyword>
<dbReference type="AlphaFoldDB" id="A0A5E4MIW4"/>
<keyword evidence="2" id="KW-1133">Transmembrane helix</keyword>
<keyword evidence="2" id="KW-0812">Transmembrane</keyword>
<sequence>MRVADPKSWDEGKAEEDKINFSVHGQQCADDLKIPVILLLCTLLITISMHCGIHFTNPTMLLPLISSQLTEMILDVVSIWKLQHQLPYIDVSFYQFLCPIIWKGYFVIVIWRCYNYLKFLRQTFAESIPRVDPIACISRINSTRQHTKMQRSISPPHNDNVVDEDVLP</sequence>
<evidence type="ECO:0000256" key="1">
    <source>
        <dbReference type="SAM" id="MobiDB-lite"/>
    </source>
</evidence>
<dbReference type="Proteomes" id="UP000325440">
    <property type="component" value="Unassembled WGS sequence"/>
</dbReference>
<feature type="region of interest" description="Disordered" evidence="1">
    <location>
        <begin position="146"/>
        <end position="168"/>
    </location>
</feature>